<dbReference type="Pfam" id="PF17175">
    <property type="entry name" value="MOLO1"/>
    <property type="match status" value="1"/>
</dbReference>
<accession>A0A8S4Q3I4</accession>
<organism evidence="2 3">
    <name type="scientific">Owenia fusiformis</name>
    <name type="common">Polychaete worm</name>
    <dbReference type="NCBI Taxonomy" id="6347"/>
    <lineage>
        <taxon>Eukaryota</taxon>
        <taxon>Metazoa</taxon>
        <taxon>Spiralia</taxon>
        <taxon>Lophotrochozoa</taxon>
        <taxon>Annelida</taxon>
        <taxon>Polychaeta</taxon>
        <taxon>Sedentaria</taxon>
        <taxon>Canalipalpata</taxon>
        <taxon>Sabellida</taxon>
        <taxon>Oweniida</taxon>
        <taxon>Oweniidae</taxon>
        <taxon>Owenia</taxon>
    </lineage>
</organism>
<proteinExistence type="predicted"/>
<dbReference type="Proteomes" id="UP000749559">
    <property type="component" value="Unassembled WGS sequence"/>
</dbReference>
<keyword evidence="3" id="KW-1185">Reference proteome</keyword>
<feature type="chain" id="PRO_5035797687" evidence="1">
    <location>
        <begin position="20"/>
        <end position="258"/>
    </location>
</feature>
<evidence type="ECO:0000313" key="3">
    <source>
        <dbReference type="Proteomes" id="UP000749559"/>
    </source>
</evidence>
<dbReference type="GO" id="GO:0005892">
    <property type="term" value="C:acetylcholine-gated channel complex"/>
    <property type="evidence" value="ECO:0007669"/>
    <property type="project" value="InterPro"/>
</dbReference>
<dbReference type="PANTHER" id="PTHR33748">
    <property type="entry name" value="PROTEIN CBG04600"/>
    <property type="match status" value="1"/>
</dbReference>
<reference evidence="2" key="1">
    <citation type="submission" date="2022-03" db="EMBL/GenBank/DDBJ databases">
        <authorList>
            <person name="Martin C."/>
        </authorList>
    </citation>
    <scope>NUCLEOTIDE SEQUENCE</scope>
</reference>
<evidence type="ECO:0000256" key="1">
    <source>
        <dbReference type="SAM" id="SignalP"/>
    </source>
</evidence>
<comment type="caution">
    <text evidence="2">The sequence shown here is derived from an EMBL/GenBank/DDBJ whole genome shotgun (WGS) entry which is preliminary data.</text>
</comment>
<dbReference type="OrthoDB" id="8062037at2759"/>
<dbReference type="InterPro" id="IPR033438">
    <property type="entry name" value="MOLO1"/>
</dbReference>
<keyword evidence="1" id="KW-0732">Signal</keyword>
<evidence type="ECO:0000313" key="2">
    <source>
        <dbReference type="EMBL" id="CAH1800325.1"/>
    </source>
</evidence>
<gene>
    <name evidence="2" type="ORF">OFUS_LOCUS24226</name>
</gene>
<sequence>MNHLLIVGAFLAVCMSTLAQDSPKKDKEAWHRSEFPRPQMRNETRLCGRRNKASSWVCDPANIISYEEANQLDVLIGQTRNGTKCPCSEWECIRNKLGYTISVALVPAIETDKDADDDVHTRLNDGKLFASILEIRRWNYGRCEEDIVIFYSLNDNVLYTSVGGTAFKVLNHNLITEITMEASNYFGPNRDIARGLRHIISGYRNVFLGRYYSTKQGGGGGPRSGQQTAGGAQAIQSQTFMITSLAAVTLTALLYTQH</sequence>
<dbReference type="PANTHER" id="PTHR33748:SF5">
    <property type="entry name" value="GROUND-LIKE DOMAIN-CONTAINING PROTEIN"/>
    <property type="match status" value="1"/>
</dbReference>
<name>A0A8S4Q3I4_OWEFU</name>
<dbReference type="EMBL" id="CAIIXF020000011">
    <property type="protein sequence ID" value="CAH1800325.1"/>
    <property type="molecule type" value="Genomic_DNA"/>
</dbReference>
<protein>
    <submittedName>
        <fullName evidence="2">Uncharacterized protein</fullName>
    </submittedName>
</protein>
<dbReference type="AlphaFoldDB" id="A0A8S4Q3I4"/>
<dbReference type="Gene3D" id="3.10.310.50">
    <property type="match status" value="1"/>
</dbReference>
<feature type="signal peptide" evidence="1">
    <location>
        <begin position="1"/>
        <end position="19"/>
    </location>
</feature>